<name>A0A1Y5F313_9BACT</name>
<sequence>MKLYPLLSKLPYFIQTLPYFIAKVVVTTLIAKKDVKIWVRNSYVFNNIVCALSDLDFTIVVKEVVMGDKAVARYSLLKKVFPFLGEINLYLEDELKTFAPIVNSFELKRDPSLMEYLGNQVVSSTKYEELVFLCKTVESDQENLLSIPEYRVKKWQHHFELTGNQCDVSLSSLLNLLKEKSQSLGFDSDKFIEHYYTKNRTIKKDCDDFYRENLDKQSYILLYPFRWIGSSLTCDSFIHDIEEIKSFSEDQLKLLEAQVQWEVWGLYSQHIHNLRQATLHTHLENIREMMEVSEYLRNSKAYELLNKLRALHENLLIHYPKSGKL</sequence>
<dbReference type="EMBL" id="MAAO01000015">
    <property type="protein sequence ID" value="OUR93623.1"/>
    <property type="molecule type" value="Genomic_DNA"/>
</dbReference>
<dbReference type="AlphaFoldDB" id="A0A1Y5F313"/>
<organism evidence="1 2">
    <name type="scientific">Halobacteriovorax marinus</name>
    <dbReference type="NCBI Taxonomy" id="97084"/>
    <lineage>
        <taxon>Bacteria</taxon>
        <taxon>Pseudomonadati</taxon>
        <taxon>Bdellovibrionota</taxon>
        <taxon>Bacteriovoracia</taxon>
        <taxon>Bacteriovoracales</taxon>
        <taxon>Halobacteriovoraceae</taxon>
        <taxon>Halobacteriovorax</taxon>
    </lineage>
</organism>
<dbReference type="Proteomes" id="UP000196531">
    <property type="component" value="Unassembled WGS sequence"/>
</dbReference>
<gene>
    <name evidence="1" type="ORF">A9Q84_19330</name>
</gene>
<proteinExistence type="predicted"/>
<evidence type="ECO:0000313" key="1">
    <source>
        <dbReference type="EMBL" id="OUR93623.1"/>
    </source>
</evidence>
<evidence type="ECO:0000313" key="2">
    <source>
        <dbReference type="Proteomes" id="UP000196531"/>
    </source>
</evidence>
<comment type="caution">
    <text evidence="1">The sequence shown here is derived from an EMBL/GenBank/DDBJ whole genome shotgun (WGS) entry which is preliminary data.</text>
</comment>
<protein>
    <submittedName>
        <fullName evidence="1">Uncharacterized protein</fullName>
    </submittedName>
</protein>
<accession>A0A1Y5F313</accession>
<reference evidence="2" key="1">
    <citation type="journal article" date="2017" name="Proc. Natl. Acad. Sci. U.S.A.">
        <title>Simulation of Deepwater Horizon oil plume reveals substrate specialization within a complex community of hydrocarbon-degraders.</title>
        <authorList>
            <person name="Hu P."/>
            <person name="Dubinsky E.A."/>
            <person name="Probst A.J."/>
            <person name="Wang J."/>
            <person name="Sieber C.M.K."/>
            <person name="Tom L.M."/>
            <person name="Gardinali P."/>
            <person name="Banfield J.F."/>
            <person name="Atlas R.M."/>
            <person name="Andersen G.L."/>
        </authorList>
    </citation>
    <scope>NUCLEOTIDE SEQUENCE [LARGE SCALE GENOMIC DNA]</scope>
</reference>